<name>A0A4Y2I246_ARAVE</name>
<dbReference type="AlphaFoldDB" id="A0A4Y2I246"/>
<accession>A0A4Y2I246</accession>
<reference evidence="1 2" key="1">
    <citation type="journal article" date="2019" name="Sci. Rep.">
        <title>Orb-weaving spider Araneus ventricosus genome elucidates the spidroin gene catalogue.</title>
        <authorList>
            <person name="Kono N."/>
            <person name="Nakamura H."/>
            <person name="Ohtoshi R."/>
            <person name="Moran D.A.P."/>
            <person name="Shinohara A."/>
            <person name="Yoshida Y."/>
            <person name="Fujiwara M."/>
            <person name="Mori M."/>
            <person name="Tomita M."/>
            <person name="Arakawa K."/>
        </authorList>
    </citation>
    <scope>NUCLEOTIDE SEQUENCE [LARGE SCALE GENOMIC DNA]</scope>
</reference>
<keyword evidence="2" id="KW-1185">Reference proteome</keyword>
<dbReference type="PANTHER" id="PTHR45823">
    <property type="entry name" value="T-SNARE COILED-COIL HOMOLOGY DOMAIN-CONTAINING PROTEIN"/>
    <property type="match status" value="1"/>
</dbReference>
<organism evidence="1 2">
    <name type="scientific">Araneus ventricosus</name>
    <name type="common">Orbweaver spider</name>
    <name type="synonym">Epeira ventricosa</name>
    <dbReference type="NCBI Taxonomy" id="182803"/>
    <lineage>
        <taxon>Eukaryota</taxon>
        <taxon>Metazoa</taxon>
        <taxon>Ecdysozoa</taxon>
        <taxon>Arthropoda</taxon>
        <taxon>Chelicerata</taxon>
        <taxon>Arachnida</taxon>
        <taxon>Araneae</taxon>
        <taxon>Araneomorphae</taxon>
        <taxon>Entelegynae</taxon>
        <taxon>Araneoidea</taxon>
        <taxon>Araneidae</taxon>
        <taxon>Araneus</taxon>
    </lineage>
</organism>
<evidence type="ECO:0000313" key="2">
    <source>
        <dbReference type="Proteomes" id="UP000499080"/>
    </source>
</evidence>
<sequence>MLVLWWGREFYRNERHDFVISKIGWTERLKTNQFVTSLRGSAVEVLQSIPADKLTDLTTFEEALESGFGQSHLIQFYMTKLKIRRQKTGKSLQVLASVLERLMSLTYPECPLDVRDSLAVQFFINAIRDEDTQLSTRLMDLTDLKAVLTYSLK</sequence>
<gene>
    <name evidence="1" type="ORF">AVEN_117057_1</name>
</gene>
<dbReference type="Proteomes" id="UP000499080">
    <property type="component" value="Unassembled WGS sequence"/>
</dbReference>
<evidence type="ECO:0000313" key="1">
    <source>
        <dbReference type="EMBL" id="GBM71266.1"/>
    </source>
</evidence>
<dbReference type="OrthoDB" id="8047091at2759"/>
<protein>
    <submittedName>
        <fullName evidence="1">Uncharacterized protein</fullName>
    </submittedName>
</protein>
<proteinExistence type="predicted"/>
<comment type="caution">
    <text evidence="1">The sequence shown here is derived from an EMBL/GenBank/DDBJ whole genome shotgun (WGS) entry which is preliminary data.</text>
</comment>
<dbReference type="EMBL" id="BGPR01002303">
    <property type="protein sequence ID" value="GBM71266.1"/>
    <property type="molecule type" value="Genomic_DNA"/>
</dbReference>
<dbReference type="PANTHER" id="PTHR45823:SF1">
    <property type="entry name" value="T-SNARE COILED-COIL HOMOLOGY DOMAIN-CONTAINING PROTEIN"/>
    <property type="match status" value="1"/>
</dbReference>